<feature type="signal peptide" evidence="1">
    <location>
        <begin position="1"/>
        <end position="22"/>
    </location>
</feature>
<sequence length="102" mass="11185">MALPVGHGFLCLLAVSPRKVAGLEASVPPMCMVFEFHYIDLDAMHVALTSAVREAVRNRGNTAFVGKVYLTALAETNKSDELLPRNYCLTLYACECFVAETM</sequence>
<organism evidence="2 3">
    <name type="scientific">Coniochaeta ligniaria NRRL 30616</name>
    <dbReference type="NCBI Taxonomy" id="1408157"/>
    <lineage>
        <taxon>Eukaryota</taxon>
        <taxon>Fungi</taxon>
        <taxon>Dikarya</taxon>
        <taxon>Ascomycota</taxon>
        <taxon>Pezizomycotina</taxon>
        <taxon>Sordariomycetes</taxon>
        <taxon>Sordariomycetidae</taxon>
        <taxon>Coniochaetales</taxon>
        <taxon>Coniochaetaceae</taxon>
        <taxon>Coniochaeta</taxon>
    </lineage>
</organism>
<keyword evidence="1" id="KW-0732">Signal</keyword>
<dbReference type="Proteomes" id="UP000182658">
    <property type="component" value="Unassembled WGS sequence"/>
</dbReference>
<dbReference type="InParanoid" id="A0A1J7IA06"/>
<reference evidence="2 3" key="1">
    <citation type="submission" date="2016-10" db="EMBL/GenBank/DDBJ databases">
        <title>Draft genome sequence of Coniochaeta ligniaria NRRL30616, a lignocellulolytic fungus for bioabatement of inhibitors in plant biomass hydrolysates.</title>
        <authorList>
            <consortium name="DOE Joint Genome Institute"/>
            <person name="Jimenez D.J."/>
            <person name="Hector R.E."/>
            <person name="Riley R."/>
            <person name="Sun H."/>
            <person name="Grigoriev I.V."/>
            <person name="Van Elsas J.D."/>
            <person name="Nichols N.N."/>
        </authorList>
    </citation>
    <scope>NUCLEOTIDE SEQUENCE [LARGE SCALE GENOMIC DNA]</scope>
    <source>
        <strain evidence="2 3">NRRL 30616</strain>
    </source>
</reference>
<dbReference type="AlphaFoldDB" id="A0A1J7IA06"/>
<accession>A0A1J7IA06</accession>
<dbReference type="EMBL" id="KV875104">
    <property type="protein sequence ID" value="OIW24147.1"/>
    <property type="molecule type" value="Genomic_DNA"/>
</dbReference>
<evidence type="ECO:0000313" key="3">
    <source>
        <dbReference type="Proteomes" id="UP000182658"/>
    </source>
</evidence>
<name>A0A1J7IA06_9PEZI</name>
<keyword evidence="3" id="KW-1185">Reference proteome</keyword>
<feature type="chain" id="PRO_5013108856" evidence="1">
    <location>
        <begin position="23"/>
        <end position="102"/>
    </location>
</feature>
<gene>
    <name evidence="2" type="ORF">CONLIGDRAFT_648942</name>
</gene>
<evidence type="ECO:0000256" key="1">
    <source>
        <dbReference type="SAM" id="SignalP"/>
    </source>
</evidence>
<proteinExistence type="predicted"/>
<evidence type="ECO:0000313" key="2">
    <source>
        <dbReference type="EMBL" id="OIW24147.1"/>
    </source>
</evidence>
<protein>
    <submittedName>
        <fullName evidence="2">Uncharacterized protein</fullName>
    </submittedName>
</protein>